<reference evidence="3 4" key="1">
    <citation type="submission" date="2018-03" db="EMBL/GenBank/DDBJ databases">
        <title>Comparative genomics illustrates the genes involved in a hyperalkaliphilic mechanisms of Serpentinomonas isolated from highly-alkaline calcium-rich serpentinized springs.</title>
        <authorList>
            <person name="Suzuki S."/>
            <person name="Ishii S."/>
            <person name="Walworth N."/>
            <person name="Bird L."/>
            <person name="Kuenen J.G."/>
            <person name="Nealson K.H."/>
        </authorList>
    </citation>
    <scope>NUCLEOTIDE SEQUENCE [LARGE SCALE GENOMIC DNA]</scope>
    <source>
        <strain evidence="3 4">83</strain>
    </source>
</reference>
<dbReference type="InterPro" id="IPR052521">
    <property type="entry name" value="Cell_div_SPOR-domain"/>
</dbReference>
<dbReference type="Proteomes" id="UP000238326">
    <property type="component" value="Unassembled WGS sequence"/>
</dbReference>
<dbReference type="AlphaFoldDB" id="A0A2S9KHH9"/>
<accession>A0A2S9KHH9</accession>
<dbReference type="PANTHER" id="PTHR38687:SF1">
    <property type="entry name" value="CELL DIVISION PROTEIN DEDD"/>
    <property type="match status" value="1"/>
</dbReference>
<keyword evidence="4" id="KW-1185">Reference proteome</keyword>
<dbReference type="EMBL" id="PVLR01000011">
    <property type="protein sequence ID" value="PRD69857.1"/>
    <property type="molecule type" value="Genomic_DNA"/>
</dbReference>
<sequence length="220" mass="23429">MPIKKHRGGTLLGFILGLLVGLGAALAVAVYVTKVPIPLVDRGLQPKPDQDAQEQMRNRDWNPNAGLASKTVPLPKPVDESSTVPAPATPPAEAVKASPAPATVPASASPDSKPVPAAKPVAKDPLGELIDSRADASAPKPESFIYFVQAGAFRGPEEAETQRAKLAMLGFDFKVSEREQAGRLVYRLRLGPYRSKDEADRAQERLVAQGVEAALVRSQR</sequence>
<evidence type="ECO:0000259" key="2">
    <source>
        <dbReference type="PROSITE" id="PS51724"/>
    </source>
</evidence>
<protein>
    <submittedName>
        <fullName evidence="3">Sporulation protein</fullName>
    </submittedName>
</protein>
<dbReference type="InterPro" id="IPR007730">
    <property type="entry name" value="SPOR-like_dom"/>
</dbReference>
<dbReference type="OrthoDB" id="7063246at2"/>
<dbReference type="GO" id="GO:0032153">
    <property type="term" value="C:cell division site"/>
    <property type="evidence" value="ECO:0007669"/>
    <property type="project" value="TreeGrafter"/>
</dbReference>
<dbReference type="Pfam" id="PF05036">
    <property type="entry name" value="SPOR"/>
    <property type="match status" value="1"/>
</dbReference>
<dbReference type="PROSITE" id="PS51724">
    <property type="entry name" value="SPOR"/>
    <property type="match status" value="1"/>
</dbReference>
<dbReference type="InterPro" id="IPR036680">
    <property type="entry name" value="SPOR-like_sf"/>
</dbReference>
<feature type="domain" description="SPOR" evidence="2">
    <location>
        <begin position="140"/>
        <end position="219"/>
    </location>
</feature>
<feature type="region of interest" description="Disordered" evidence="1">
    <location>
        <begin position="40"/>
        <end position="120"/>
    </location>
</feature>
<evidence type="ECO:0000313" key="4">
    <source>
        <dbReference type="Proteomes" id="UP000238326"/>
    </source>
</evidence>
<feature type="compositionally biased region" description="Basic and acidic residues" evidence="1">
    <location>
        <begin position="48"/>
        <end position="60"/>
    </location>
</feature>
<dbReference type="PANTHER" id="PTHR38687">
    <property type="entry name" value="CELL DIVISION PROTEIN DEDD-RELATED"/>
    <property type="match status" value="1"/>
</dbReference>
<dbReference type="GO" id="GO:0030428">
    <property type="term" value="C:cell septum"/>
    <property type="evidence" value="ECO:0007669"/>
    <property type="project" value="TreeGrafter"/>
</dbReference>
<dbReference type="GO" id="GO:0032506">
    <property type="term" value="P:cytokinetic process"/>
    <property type="evidence" value="ECO:0007669"/>
    <property type="project" value="TreeGrafter"/>
</dbReference>
<name>A0A2S9KHH9_9BURK</name>
<evidence type="ECO:0000256" key="1">
    <source>
        <dbReference type="SAM" id="MobiDB-lite"/>
    </source>
</evidence>
<evidence type="ECO:0000313" key="3">
    <source>
        <dbReference type="EMBL" id="PRD69857.1"/>
    </source>
</evidence>
<dbReference type="RefSeq" id="WP_105728684.1">
    <property type="nucleotide sequence ID" value="NZ_PVLR01000011.1"/>
</dbReference>
<dbReference type="SUPFAM" id="SSF110997">
    <property type="entry name" value="Sporulation related repeat"/>
    <property type="match status" value="1"/>
</dbReference>
<dbReference type="Gene3D" id="3.30.70.1070">
    <property type="entry name" value="Sporulation related repeat"/>
    <property type="match status" value="1"/>
</dbReference>
<feature type="compositionally biased region" description="Low complexity" evidence="1">
    <location>
        <begin position="80"/>
        <end position="120"/>
    </location>
</feature>
<organism evidence="3 4">
    <name type="scientific">Malikia spinosa</name>
    <dbReference type="NCBI Taxonomy" id="86180"/>
    <lineage>
        <taxon>Bacteria</taxon>
        <taxon>Pseudomonadati</taxon>
        <taxon>Pseudomonadota</taxon>
        <taxon>Betaproteobacteria</taxon>
        <taxon>Burkholderiales</taxon>
        <taxon>Comamonadaceae</taxon>
        <taxon>Malikia</taxon>
    </lineage>
</organism>
<comment type="caution">
    <text evidence="3">The sequence shown here is derived from an EMBL/GenBank/DDBJ whole genome shotgun (WGS) entry which is preliminary data.</text>
</comment>
<gene>
    <name evidence="3" type="ORF">C6P61_04290</name>
</gene>
<dbReference type="GO" id="GO:0042834">
    <property type="term" value="F:peptidoglycan binding"/>
    <property type="evidence" value="ECO:0007669"/>
    <property type="project" value="InterPro"/>
</dbReference>
<proteinExistence type="predicted"/>